<dbReference type="InterPro" id="IPR025699">
    <property type="entry name" value="ABC2_memb-like"/>
</dbReference>
<organism evidence="2 3">
    <name type="scientific">Clostridium butyricum</name>
    <dbReference type="NCBI Taxonomy" id="1492"/>
    <lineage>
        <taxon>Bacteria</taxon>
        <taxon>Bacillati</taxon>
        <taxon>Bacillota</taxon>
        <taxon>Clostridia</taxon>
        <taxon>Eubacteriales</taxon>
        <taxon>Clostridiaceae</taxon>
        <taxon>Clostridium</taxon>
    </lineage>
</organism>
<dbReference type="AlphaFoldDB" id="A0A2S7FFS1"/>
<evidence type="ECO:0000313" key="3">
    <source>
        <dbReference type="Proteomes" id="UP000238081"/>
    </source>
</evidence>
<proteinExistence type="predicted"/>
<sequence>MNNIKNLLRLHYSSIFALKKTALIILVLAVFMTIINKDGSMLPFGAALLVMFLNYNSLAYESNSKSDFLIYSLPVKPKEYVLSKYIFGFINVIISIIFADILYMILNMFNYLSRQDSTVGIINIAVIIIGMIVVDVVNPIAIVVGFNKARIVLTFLAIMPICFSSTIVFALSKIDFFNINISIGIMETIVAIVGVILTTASYFITAHLYEKKDIN</sequence>
<dbReference type="EMBL" id="LRDH01000001">
    <property type="protein sequence ID" value="PPV17996.1"/>
    <property type="molecule type" value="Genomic_DNA"/>
</dbReference>
<reference evidence="2 3" key="1">
    <citation type="submission" date="2016-01" db="EMBL/GenBank/DDBJ databases">
        <title>Characterization of the Clostridium difficile lineages that are prevalent in Hong Kong and China.</title>
        <authorList>
            <person name="Kwok J.S.-L."/>
            <person name="Lam W.-Y."/>
            <person name="Ip M."/>
            <person name="Chan T.-F."/>
            <person name="Hawkey P.M."/>
            <person name="Tsui S.K.-W."/>
        </authorList>
    </citation>
    <scope>NUCLEOTIDE SEQUENCE [LARGE SCALE GENOMIC DNA]</scope>
    <source>
        <strain evidence="2 3">300064</strain>
    </source>
</reference>
<evidence type="ECO:0008006" key="4">
    <source>
        <dbReference type="Google" id="ProtNLM"/>
    </source>
</evidence>
<keyword evidence="1" id="KW-1133">Transmembrane helix</keyword>
<feature type="transmembrane region" description="Helical" evidence="1">
    <location>
        <begin position="151"/>
        <end position="171"/>
    </location>
</feature>
<protein>
    <recommendedName>
        <fullName evidence="4">ABC-2 transporter permease</fullName>
    </recommendedName>
</protein>
<dbReference type="RefSeq" id="WP_043661654.1">
    <property type="nucleotide sequence ID" value="NZ_JSEG01000001.1"/>
</dbReference>
<feature type="transmembrane region" description="Helical" evidence="1">
    <location>
        <begin position="81"/>
        <end position="106"/>
    </location>
</feature>
<dbReference type="Proteomes" id="UP000238081">
    <property type="component" value="Unassembled WGS sequence"/>
</dbReference>
<dbReference type="Pfam" id="PF13346">
    <property type="entry name" value="ABC2_membrane_5"/>
    <property type="match status" value="1"/>
</dbReference>
<accession>A0A2S7FFS1</accession>
<dbReference type="PANTHER" id="PTHR41309:SF2">
    <property type="entry name" value="MEMBRANE PROTEIN"/>
    <property type="match status" value="1"/>
</dbReference>
<evidence type="ECO:0000256" key="1">
    <source>
        <dbReference type="SAM" id="Phobius"/>
    </source>
</evidence>
<name>A0A2S7FFS1_CLOBU</name>
<feature type="transmembrane region" description="Helical" evidence="1">
    <location>
        <begin position="12"/>
        <end position="35"/>
    </location>
</feature>
<keyword evidence="1" id="KW-0472">Membrane</keyword>
<gene>
    <name evidence="2" type="ORF">AWN73_00905</name>
</gene>
<evidence type="ECO:0000313" key="2">
    <source>
        <dbReference type="EMBL" id="PPV17996.1"/>
    </source>
</evidence>
<comment type="caution">
    <text evidence="2">The sequence shown here is derived from an EMBL/GenBank/DDBJ whole genome shotgun (WGS) entry which is preliminary data.</text>
</comment>
<dbReference type="PANTHER" id="PTHR41309">
    <property type="entry name" value="MEMBRANE PROTEIN-RELATED"/>
    <property type="match status" value="1"/>
</dbReference>
<keyword evidence="1" id="KW-0812">Transmembrane</keyword>
<feature type="transmembrane region" description="Helical" evidence="1">
    <location>
        <begin position="41"/>
        <end position="60"/>
    </location>
</feature>
<feature type="transmembrane region" description="Helical" evidence="1">
    <location>
        <begin position="183"/>
        <end position="204"/>
    </location>
</feature>
<feature type="transmembrane region" description="Helical" evidence="1">
    <location>
        <begin position="118"/>
        <end position="144"/>
    </location>
</feature>